<dbReference type="InterPro" id="IPR058637">
    <property type="entry name" value="YknX-like_C"/>
</dbReference>
<dbReference type="RefSeq" id="WP_229790615.1">
    <property type="nucleotide sequence ID" value="NZ_BMXY01000001.1"/>
</dbReference>
<dbReference type="Proteomes" id="UP000643403">
    <property type="component" value="Unassembled WGS sequence"/>
</dbReference>
<evidence type="ECO:0000256" key="2">
    <source>
        <dbReference type="SAM" id="SignalP"/>
    </source>
</evidence>
<dbReference type="SUPFAM" id="SSF111369">
    <property type="entry name" value="HlyD-like secretion proteins"/>
    <property type="match status" value="1"/>
</dbReference>
<dbReference type="InterPro" id="IPR058792">
    <property type="entry name" value="Beta-barrel_RND_2"/>
</dbReference>
<evidence type="ECO:0000259" key="3">
    <source>
        <dbReference type="Pfam" id="PF25954"/>
    </source>
</evidence>
<feature type="signal peptide" evidence="2">
    <location>
        <begin position="1"/>
        <end position="17"/>
    </location>
</feature>
<evidence type="ECO:0000313" key="5">
    <source>
        <dbReference type="EMBL" id="GGZ52491.1"/>
    </source>
</evidence>
<dbReference type="NCBIfam" id="TIGR01730">
    <property type="entry name" value="RND_mfp"/>
    <property type="match status" value="1"/>
</dbReference>
<feature type="domain" description="CusB-like beta-barrel" evidence="3">
    <location>
        <begin position="193"/>
        <end position="270"/>
    </location>
</feature>
<organism evidence="5 6">
    <name type="scientific">Cognatilysobacter xinjiangensis</name>
    <dbReference type="NCBI Taxonomy" id="546892"/>
    <lineage>
        <taxon>Bacteria</taxon>
        <taxon>Pseudomonadati</taxon>
        <taxon>Pseudomonadota</taxon>
        <taxon>Gammaproteobacteria</taxon>
        <taxon>Lysobacterales</taxon>
        <taxon>Lysobacteraceae</taxon>
        <taxon>Cognatilysobacter</taxon>
    </lineage>
</organism>
<feature type="chain" id="PRO_5046186575" evidence="2">
    <location>
        <begin position="18"/>
        <end position="357"/>
    </location>
</feature>
<keyword evidence="6" id="KW-1185">Reference proteome</keyword>
<dbReference type="Pfam" id="PF25954">
    <property type="entry name" value="Beta-barrel_RND_2"/>
    <property type="match status" value="1"/>
</dbReference>
<evidence type="ECO:0000259" key="4">
    <source>
        <dbReference type="Pfam" id="PF25989"/>
    </source>
</evidence>
<keyword evidence="2" id="KW-0732">Signal</keyword>
<name>A0ABQ3BR18_9GAMM</name>
<comment type="similarity">
    <text evidence="1">Belongs to the membrane fusion protein (MFP) (TC 8.A.1) family.</text>
</comment>
<proteinExistence type="inferred from homology"/>
<sequence>MRPYLVLATLAAALALAGCGKKQDAAPQGGGGDRPIPVTLQAVRPQPFVDTLQALGTVRARESVTVTASVSEKVQAVHFDSGDSVRAGAPLVTLVGDAQQAQLREAQAAAGEAESLYRRQSELAGQQLIARSQLETQRATRDAANARVAQVRAQLAERVIRAPFAGVLGIRQVSPGSLVTPGTVVTTLDDISTVFVDFPVPETQLALIAAGQRLAGTAAAYPGRRFEGMVDTVDARIDTATRALTVRGRFPNAERLLKPGMLLQVEIARAERPALLVPEIAVVQVGTESYVYRVRDGKAERADVKLGARAGGQVEIASGIAAGDVIVVDGTGKLRPGAKVVDAAKSQGGDNNSATAG</sequence>
<dbReference type="PROSITE" id="PS51257">
    <property type="entry name" value="PROKAR_LIPOPROTEIN"/>
    <property type="match status" value="1"/>
</dbReference>
<dbReference type="Gene3D" id="1.10.287.470">
    <property type="entry name" value="Helix hairpin bin"/>
    <property type="match status" value="1"/>
</dbReference>
<evidence type="ECO:0000313" key="6">
    <source>
        <dbReference type="Proteomes" id="UP000643403"/>
    </source>
</evidence>
<dbReference type="Pfam" id="PF25989">
    <property type="entry name" value="YknX_C"/>
    <property type="match status" value="1"/>
</dbReference>
<dbReference type="PANTHER" id="PTHR30469">
    <property type="entry name" value="MULTIDRUG RESISTANCE PROTEIN MDTA"/>
    <property type="match status" value="1"/>
</dbReference>
<gene>
    <name evidence="5" type="ORF">GCM10008101_01950</name>
</gene>
<dbReference type="InterPro" id="IPR006143">
    <property type="entry name" value="RND_pump_MFP"/>
</dbReference>
<reference evidence="6" key="1">
    <citation type="journal article" date="2019" name="Int. J. Syst. Evol. Microbiol.">
        <title>The Global Catalogue of Microorganisms (GCM) 10K type strain sequencing project: providing services to taxonomists for standard genome sequencing and annotation.</title>
        <authorList>
            <consortium name="The Broad Institute Genomics Platform"/>
            <consortium name="The Broad Institute Genome Sequencing Center for Infectious Disease"/>
            <person name="Wu L."/>
            <person name="Ma J."/>
        </authorList>
    </citation>
    <scope>NUCLEOTIDE SEQUENCE [LARGE SCALE GENOMIC DNA]</scope>
    <source>
        <strain evidence="6">KCTC 22558</strain>
    </source>
</reference>
<dbReference type="Gene3D" id="2.40.420.20">
    <property type="match status" value="1"/>
</dbReference>
<feature type="domain" description="YknX-like C-terminal permuted SH3-like" evidence="4">
    <location>
        <begin position="275"/>
        <end position="340"/>
    </location>
</feature>
<evidence type="ECO:0000256" key="1">
    <source>
        <dbReference type="ARBA" id="ARBA00009477"/>
    </source>
</evidence>
<dbReference type="Gene3D" id="2.40.50.100">
    <property type="match status" value="1"/>
</dbReference>
<accession>A0ABQ3BR18</accession>
<dbReference type="EMBL" id="BMXY01000001">
    <property type="protein sequence ID" value="GGZ52491.1"/>
    <property type="molecule type" value="Genomic_DNA"/>
</dbReference>
<dbReference type="Gene3D" id="2.40.30.170">
    <property type="match status" value="1"/>
</dbReference>
<comment type="caution">
    <text evidence="5">The sequence shown here is derived from an EMBL/GenBank/DDBJ whole genome shotgun (WGS) entry which is preliminary data.</text>
</comment>
<dbReference type="PANTHER" id="PTHR30469:SF16">
    <property type="entry name" value="HAE1 FAMILY EFFLUX PUMP MFP COMPONENT"/>
    <property type="match status" value="1"/>
</dbReference>
<protein>
    <submittedName>
        <fullName evidence="5">MexH family multidrug efflux RND transporter periplasmic adaptor subunit</fullName>
    </submittedName>
</protein>